<evidence type="ECO:0000256" key="6">
    <source>
        <dbReference type="ARBA" id="ARBA00023136"/>
    </source>
</evidence>
<dbReference type="PRINTS" id="PR00261">
    <property type="entry name" value="LDLRECEPTOR"/>
</dbReference>
<dbReference type="InterPro" id="IPR050685">
    <property type="entry name" value="LDLR"/>
</dbReference>
<dbReference type="OrthoDB" id="10006456at2759"/>
<dbReference type="GO" id="GO:0005886">
    <property type="term" value="C:plasma membrane"/>
    <property type="evidence" value="ECO:0007669"/>
    <property type="project" value="TreeGrafter"/>
</dbReference>
<dbReference type="InterPro" id="IPR023415">
    <property type="entry name" value="LDLR_class-A_CS"/>
</dbReference>
<name>A0A9P0MTW5_NEZVI</name>
<sequence>MRYITFMLMATALDVIWSQDEEMTSIGSEWEKLNEFEATYREYSEAARNVITTATDVINEVRSESAGFVNRFFNNSMQTVNAKNISRESCSEDVFDYMKMRRKFFTLLTRSETPLLSHISELEEKLTGINTTIRAYHEVASSKYWSCKMSNESCIDAINKWLDEETKSIACRLKHCQFNTTRPKRTPRPCEYDEFTCNDRRCIKKSWICDGQFDCSDGSDEPAGCSRSCREGFHCFRTLRCIDRSLVCNNFNDCGDRTDELYCGVILKKNNDSYCSIENGLFKCSKDKCISIQHVCDGKRDCDDGVDEEALCGKGDCPEECLTNGGVCFHGPQGPLCFNECPFGTFESPKGCTTYPYLYNSTISDLLEGIPVLTASHHAKFAYLKMKTVYDFSVELANVIKCQLGMSFSN</sequence>
<gene>
    <name evidence="9" type="ORF">NEZAVI_LOCUS14837</name>
</gene>
<evidence type="ECO:0000256" key="4">
    <source>
        <dbReference type="ARBA" id="ARBA00022737"/>
    </source>
</evidence>
<organism evidence="9 10">
    <name type="scientific">Nezara viridula</name>
    <name type="common">Southern green stink bug</name>
    <name type="synonym">Cimex viridulus</name>
    <dbReference type="NCBI Taxonomy" id="85310"/>
    <lineage>
        <taxon>Eukaryota</taxon>
        <taxon>Metazoa</taxon>
        <taxon>Ecdysozoa</taxon>
        <taxon>Arthropoda</taxon>
        <taxon>Hexapoda</taxon>
        <taxon>Insecta</taxon>
        <taxon>Pterygota</taxon>
        <taxon>Neoptera</taxon>
        <taxon>Paraneoptera</taxon>
        <taxon>Hemiptera</taxon>
        <taxon>Heteroptera</taxon>
        <taxon>Panheteroptera</taxon>
        <taxon>Pentatomomorpha</taxon>
        <taxon>Pentatomoidea</taxon>
        <taxon>Pentatomidae</taxon>
        <taxon>Pentatominae</taxon>
        <taxon>Nezara</taxon>
    </lineage>
</organism>
<keyword evidence="8" id="KW-0732">Signal</keyword>
<dbReference type="SMART" id="SM00192">
    <property type="entry name" value="LDLa"/>
    <property type="match status" value="3"/>
</dbReference>
<dbReference type="GO" id="GO:0016192">
    <property type="term" value="P:vesicle-mediated transport"/>
    <property type="evidence" value="ECO:0007669"/>
    <property type="project" value="UniProtKB-ARBA"/>
</dbReference>
<evidence type="ECO:0000256" key="5">
    <source>
        <dbReference type="ARBA" id="ARBA00022989"/>
    </source>
</evidence>
<keyword evidence="4" id="KW-0677">Repeat</keyword>
<dbReference type="PANTHER" id="PTHR24270">
    <property type="entry name" value="LOW-DENSITY LIPOPROTEIN RECEPTOR-RELATED"/>
    <property type="match status" value="1"/>
</dbReference>
<proteinExistence type="predicted"/>
<evidence type="ECO:0000256" key="3">
    <source>
        <dbReference type="ARBA" id="ARBA00022692"/>
    </source>
</evidence>
<feature type="chain" id="PRO_5040412519" description="Neuropeptide" evidence="8">
    <location>
        <begin position="19"/>
        <end position="410"/>
    </location>
</feature>
<protein>
    <recommendedName>
        <fullName evidence="11">Neuropeptide</fullName>
    </recommendedName>
</protein>
<evidence type="ECO:0000256" key="2">
    <source>
        <dbReference type="ARBA" id="ARBA00004308"/>
    </source>
</evidence>
<keyword evidence="3" id="KW-0812">Transmembrane</keyword>
<dbReference type="Pfam" id="PF00057">
    <property type="entry name" value="Ldl_recept_a"/>
    <property type="match status" value="3"/>
</dbReference>
<dbReference type="GO" id="GO:0012505">
    <property type="term" value="C:endomembrane system"/>
    <property type="evidence" value="ECO:0007669"/>
    <property type="project" value="UniProtKB-SubCell"/>
</dbReference>
<dbReference type="PROSITE" id="PS01209">
    <property type="entry name" value="LDLRA_1"/>
    <property type="match status" value="2"/>
</dbReference>
<dbReference type="Proteomes" id="UP001152798">
    <property type="component" value="Chromosome 7"/>
</dbReference>
<reference evidence="9" key="1">
    <citation type="submission" date="2022-01" db="EMBL/GenBank/DDBJ databases">
        <authorList>
            <person name="King R."/>
        </authorList>
    </citation>
    <scope>NUCLEOTIDE SEQUENCE</scope>
</reference>
<dbReference type="AlphaFoldDB" id="A0A9P0MTW5"/>
<evidence type="ECO:0000256" key="1">
    <source>
        <dbReference type="ARBA" id="ARBA00004167"/>
    </source>
</evidence>
<evidence type="ECO:0000313" key="10">
    <source>
        <dbReference type="Proteomes" id="UP001152798"/>
    </source>
</evidence>
<dbReference type="SUPFAM" id="SSF57424">
    <property type="entry name" value="LDL receptor-like module"/>
    <property type="match status" value="3"/>
</dbReference>
<keyword evidence="7" id="KW-1015">Disulfide bond</keyword>
<dbReference type="PANTHER" id="PTHR24270:SF63">
    <property type="entry name" value="TERRIBLY REDUCED OPTIC LOBES, ISOFORM B"/>
    <property type="match status" value="1"/>
</dbReference>
<evidence type="ECO:0008006" key="11">
    <source>
        <dbReference type="Google" id="ProtNLM"/>
    </source>
</evidence>
<keyword evidence="5" id="KW-1133">Transmembrane helix</keyword>
<dbReference type="CDD" id="cd00112">
    <property type="entry name" value="LDLa"/>
    <property type="match status" value="3"/>
</dbReference>
<accession>A0A9P0MTW5</accession>
<evidence type="ECO:0000313" key="9">
    <source>
        <dbReference type="EMBL" id="CAH1407018.1"/>
    </source>
</evidence>
<keyword evidence="10" id="KW-1185">Reference proteome</keyword>
<evidence type="ECO:0000256" key="7">
    <source>
        <dbReference type="ARBA" id="ARBA00023157"/>
    </source>
</evidence>
<dbReference type="InterPro" id="IPR002172">
    <property type="entry name" value="LDrepeatLR_classA_rpt"/>
</dbReference>
<dbReference type="Gene3D" id="4.10.400.10">
    <property type="entry name" value="Low-density Lipoprotein Receptor"/>
    <property type="match status" value="3"/>
</dbReference>
<keyword evidence="6" id="KW-0472">Membrane</keyword>
<feature type="signal peptide" evidence="8">
    <location>
        <begin position="1"/>
        <end position="18"/>
    </location>
</feature>
<evidence type="ECO:0000256" key="8">
    <source>
        <dbReference type="SAM" id="SignalP"/>
    </source>
</evidence>
<comment type="subcellular location">
    <subcellularLocation>
        <location evidence="2">Endomembrane system</location>
    </subcellularLocation>
    <subcellularLocation>
        <location evidence="1">Membrane</location>
        <topology evidence="1">Single-pass membrane protein</topology>
    </subcellularLocation>
</comment>
<dbReference type="InterPro" id="IPR036055">
    <property type="entry name" value="LDL_receptor-like_sf"/>
</dbReference>
<dbReference type="EMBL" id="OV725083">
    <property type="protein sequence ID" value="CAH1407018.1"/>
    <property type="molecule type" value="Genomic_DNA"/>
</dbReference>